<reference evidence="2 3" key="1">
    <citation type="submission" date="2024-02" db="EMBL/GenBank/DDBJ databases">
        <title>A draft genome for the cacao thread blight pathogen Marasmius crinis-equi.</title>
        <authorList>
            <person name="Cohen S.P."/>
            <person name="Baruah I.K."/>
            <person name="Amoako-Attah I."/>
            <person name="Bukari Y."/>
            <person name="Meinhardt L.W."/>
            <person name="Bailey B.A."/>
        </authorList>
    </citation>
    <scope>NUCLEOTIDE SEQUENCE [LARGE SCALE GENOMIC DNA]</scope>
    <source>
        <strain evidence="2 3">GH-76</strain>
    </source>
</reference>
<protein>
    <recommendedName>
        <fullName evidence="1">Endonuclease/exonuclease/phosphatase domain-containing protein</fullName>
    </recommendedName>
</protein>
<feature type="non-terminal residue" evidence="2">
    <location>
        <position position="191"/>
    </location>
</feature>
<dbReference type="Proteomes" id="UP001465976">
    <property type="component" value="Unassembled WGS sequence"/>
</dbReference>
<dbReference type="InterPro" id="IPR005135">
    <property type="entry name" value="Endo/exonuclease/phosphatase"/>
</dbReference>
<dbReference type="Pfam" id="PF03372">
    <property type="entry name" value="Exo_endo_phos"/>
    <property type="match status" value="1"/>
</dbReference>
<evidence type="ECO:0000313" key="3">
    <source>
        <dbReference type="Proteomes" id="UP001465976"/>
    </source>
</evidence>
<comment type="caution">
    <text evidence="2">The sequence shown here is derived from an EMBL/GenBank/DDBJ whole genome shotgun (WGS) entry which is preliminary data.</text>
</comment>
<organism evidence="2 3">
    <name type="scientific">Marasmius crinis-equi</name>
    <dbReference type="NCBI Taxonomy" id="585013"/>
    <lineage>
        <taxon>Eukaryota</taxon>
        <taxon>Fungi</taxon>
        <taxon>Dikarya</taxon>
        <taxon>Basidiomycota</taxon>
        <taxon>Agaricomycotina</taxon>
        <taxon>Agaricomycetes</taxon>
        <taxon>Agaricomycetidae</taxon>
        <taxon>Agaricales</taxon>
        <taxon>Marasmiineae</taxon>
        <taxon>Marasmiaceae</taxon>
        <taxon>Marasmius</taxon>
    </lineage>
</organism>
<name>A0ABR3EII1_9AGAR</name>
<accession>A0ABR3EII1</accession>
<dbReference type="SUPFAM" id="SSF56219">
    <property type="entry name" value="DNase I-like"/>
    <property type="match status" value="1"/>
</dbReference>
<evidence type="ECO:0000313" key="2">
    <source>
        <dbReference type="EMBL" id="KAL0562677.1"/>
    </source>
</evidence>
<feature type="domain" description="Endonuclease/exonuclease/phosphatase" evidence="1">
    <location>
        <begin position="46"/>
        <end position="188"/>
    </location>
</feature>
<dbReference type="InterPro" id="IPR036691">
    <property type="entry name" value="Endo/exonu/phosph_ase_sf"/>
</dbReference>
<dbReference type="Gene3D" id="3.60.10.10">
    <property type="entry name" value="Endonuclease/exonuclease/phosphatase"/>
    <property type="match status" value="1"/>
</dbReference>
<evidence type="ECO:0000259" key="1">
    <source>
        <dbReference type="Pfam" id="PF03372"/>
    </source>
</evidence>
<keyword evidence="3" id="KW-1185">Reference proteome</keyword>
<proteinExistence type="predicted"/>
<sequence length="191" mass="20371">MTLSGFRTDLSFFTTPSIRLICAHSNTPFEPSKFPGAGSIRICTASRFNVNNPAPGTPQSFSYLNTHLDDQSDEQRQLGASLLLARARYEAVVNGGPVFITGDFNSPSTGSDSGAYNIITGAQPPVAINATFAAKFDTGGEGANFTMLDLRGQAPRQAVSKNFATFTGFTNPNDTSSWTRIDFILGGSNLE</sequence>
<gene>
    <name evidence="2" type="ORF">V5O48_019406</name>
</gene>
<dbReference type="EMBL" id="JBAHYK010004811">
    <property type="protein sequence ID" value="KAL0562677.1"/>
    <property type="molecule type" value="Genomic_DNA"/>
</dbReference>